<organism evidence="2 3">
    <name type="scientific">Streptomyces chryseus</name>
    <dbReference type="NCBI Taxonomy" id="68186"/>
    <lineage>
        <taxon>Bacteria</taxon>
        <taxon>Bacillati</taxon>
        <taxon>Actinomycetota</taxon>
        <taxon>Actinomycetes</taxon>
        <taxon>Kitasatosporales</taxon>
        <taxon>Streptomycetaceae</taxon>
        <taxon>Streptomyces</taxon>
    </lineage>
</organism>
<proteinExistence type="predicted"/>
<reference evidence="3" key="1">
    <citation type="journal article" date="2019" name="Int. J. Syst. Evol. Microbiol.">
        <title>The Global Catalogue of Microorganisms (GCM) 10K type strain sequencing project: providing services to taxonomists for standard genome sequencing and annotation.</title>
        <authorList>
            <consortium name="The Broad Institute Genomics Platform"/>
            <consortium name="The Broad Institute Genome Sequencing Center for Infectious Disease"/>
            <person name="Wu L."/>
            <person name="Ma J."/>
        </authorList>
    </citation>
    <scope>NUCLEOTIDE SEQUENCE [LARGE SCALE GENOMIC DNA]</scope>
    <source>
        <strain evidence="3">JCM 4737</strain>
    </source>
</reference>
<keyword evidence="3" id="KW-1185">Reference proteome</keyword>
<feature type="region of interest" description="Disordered" evidence="1">
    <location>
        <begin position="1"/>
        <end position="74"/>
    </location>
</feature>
<evidence type="ECO:0000313" key="3">
    <source>
        <dbReference type="Proteomes" id="UP000599437"/>
    </source>
</evidence>
<comment type="caution">
    <text evidence="2">The sequence shown here is derived from an EMBL/GenBank/DDBJ whole genome shotgun (WGS) entry which is preliminary data.</text>
</comment>
<feature type="compositionally biased region" description="Gly residues" evidence="1">
    <location>
        <begin position="32"/>
        <end position="41"/>
    </location>
</feature>
<feature type="compositionally biased region" description="Low complexity" evidence="1">
    <location>
        <begin position="42"/>
        <end position="57"/>
    </location>
</feature>
<dbReference type="Proteomes" id="UP000599437">
    <property type="component" value="Unassembled WGS sequence"/>
</dbReference>
<protein>
    <submittedName>
        <fullName evidence="2">Uncharacterized protein</fullName>
    </submittedName>
</protein>
<sequence length="74" mass="8085">MVASGWTREDSDTMPRFYGAPGSPRLRRFSGAGPGPLGGPRPGRLGIPRARAPLHPSRPQHPQRPPRHLSADRE</sequence>
<gene>
    <name evidence="2" type="ORF">GCM10010346_54880</name>
</gene>
<accession>A0ABQ3E2F7</accession>
<evidence type="ECO:0000313" key="2">
    <source>
        <dbReference type="EMBL" id="GHB24155.1"/>
    </source>
</evidence>
<name>A0ABQ3E2F7_9ACTN</name>
<evidence type="ECO:0000256" key="1">
    <source>
        <dbReference type="SAM" id="MobiDB-lite"/>
    </source>
</evidence>
<dbReference type="EMBL" id="BMVO01000025">
    <property type="protein sequence ID" value="GHB24155.1"/>
    <property type="molecule type" value="Genomic_DNA"/>
</dbReference>